<dbReference type="PANTHER" id="PTHR12706:SF30">
    <property type="entry name" value="PROTEIN STRAWBERRY NOTCH-RELATED"/>
    <property type="match status" value="1"/>
</dbReference>
<sequence length="1463" mass="160363">MGDSSFDLLSAALDESGLAFDANDILNPPTDAGQGSGTDGGADPGSVLAQAMAVSGLEMDPNNDPLLMALRDDPAPVSQAHKKEEPRVIHITATQPPIVSRSAVTTVVTNATTGQRVIHVPVATTGVLRQQPSVTKVVTRPVSTTIPKTEQNRLIANLLSDKAASRNVVSVSVPRRSSSPNIQVISLPRTPGPNSSASVYVRTLPSNALQRASASSSVGSSVGNRVFSSIGNVASSHTVTSAANGSVKKELTGKDVSRLWANEDIKMRSLSPTPGQSSQAAGSAVKTAHREEEEEEEEEEELGVAETYAEYTPSKLDIGLGHPDSVVETSSLSSVQPPDVWYKLAIPEHIIDYGYLSALQLEAITYACQQHEIFLQSGERAGFLIGDGAGVGKGRTIAGIIYENYLLGRKRSLWLSVSNDLKVDAERDLKDIGAKVSVHSLNKFKYHAKISSKENGGVKKGVTFATYSSLIGESQGSGKYRTRMQQILHWCGEDFDGVIVFDECHKAKNLCPVGSSKPTKTGLTVLELQNRLPKARIVYASATGASEPKNMAYMSRLGIWGEGTPFREFNDFIQAVERRGVGAMEIVAMDMKLRGMYMARQLSFAGVSFKIEEIPLEDEFITMYDAAVKLWVDAREYFQKAAELIDAEHRMRKSMWGQFWSAHQRFFKYLCIASKVKPAVRIAREAVKSGKCIVIGLQSTGEARTLEELENQGGELNDFVSTAKGVFQTLIEKHFPAPDRRRLSDIFGLDFSRSSSRSSSPDNTPIPGEKRKRDTSPLSVLSSKKGKMDNKVSGGSDSDSDSSTSDSDNNVDSDEDDFFSPKHGSSDEDDDFNPFGSGSDEDDPWLSRIEKRPPKKEKTKSKPKKLKKSKSLDPASLDSSNNSTPKSANSLRKTAIANAASQSKIDSTPMFSSMDAADQAQAMKKELLDRIEKLGGILPPNTLDELIDDLGGPENVAEMTGRKGRVVSNDEGTICYESRSATDVPLEILNLTEKQRFMDGEKNIAIISEAASSGISLQADKRVQNQRRRVHITLELPWSADRAIQQFGRTHRSNQVYAPEYMFLISELAGERRFASIVAKRLESLGALTHGDRRAGEARDLSRFNIDTKYGRTALEAVMKAVVGLEPPIAPPPEDYQGNFFHDILHGLIGVGLVSMDERLNIPNLDKDYNSMPKFLNRILGLTVNLQNGLFAYFLDTLHEVIQRARRDGRYDMGILDLGSGGDHVRLLETKRFKGSSASRQALVELHTLSVERGVSWKEALDLYRELVQYEEGFYLSKQVRNMKCMAVLVKAVSGRRKLYSVHRPNTGQQMKNEPLDNIKKKYKKVTPDEAEPHWVSQYNSSLAQCSHAYWRGNCKRVSLGLSCEIGLRRRTYHVLSGSVLQVWSKVESVLVSMPGSQSKMQVVRIKTQQGKKVVGTLIPGNCIPALVNVLSQNGPTPTLGQPTTTQGQPTTTVGSLMRPIVL</sequence>
<evidence type="ECO:0000313" key="10">
    <source>
        <dbReference type="Proteomes" id="UP000001554"/>
    </source>
</evidence>
<feature type="compositionally biased region" description="Low complexity" evidence="6">
    <location>
        <begin position="1435"/>
        <end position="1455"/>
    </location>
</feature>
<name>A0A9J7LZE9_BRAFL</name>
<feature type="compositionally biased region" description="Low complexity" evidence="6">
    <location>
        <begin position="791"/>
        <end position="808"/>
    </location>
</feature>
<feature type="compositionally biased region" description="Acidic residues" evidence="6">
    <location>
        <begin position="292"/>
        <end position="303"/>
    </location>
</feature>
<evidence type="ECO:0000313" key="12">
    <source>
        <dbReference type="RefSeq" id="XP_035691563.1"/>
    </source>
</evidence>
<evidence type="ECO:0000256" key="5">
    <source>
        <dbReference type="ARBA" id="ARBA00073422"/>
    </source>
</evidence>
<organism evidence="10 12">
    <name type="scientific">Branchiostoma floridae</name>
    <name type="common">Florida lancelet</name>
    <name type="synonym">Amphioxus</name>
    <dbReference type="NCBI Taxonomy" id="7739"/>
    <lineage>
        <taxon>Eukaryota</taxon>
        <taxon>Metazoa</taxon>
        <taxon>Chordata</taxon>
        <taxon>Cephalochordata</taxon>
        <taxon>Leptocardii</taxon>
        <taxon>Amphioxiformes</taxon>
        <taxon>Branchiostomatidae</taxon>
        <taxon>Branchiostoma</taxon>
    </lineage>
</organism>
<dbReference type="GO" id="GO:0006355">
    <property type="term" value="P:regulation of DNA-templated transcription"/>
    <property type="evidence" value="ECO:0007669"/>
    <property type="project" value="InterPro"/>
</dbReference>
<feature type="domain" description="Strawberry notch AAA" evidence="8">
    <location>
        <begin position="322"/>
        <end position="626"/>
    </location>
</feature>
<feature type="compositionally biased region" description="Polar residues" evidence="6">
    <location>
        <begin position="881"/>
        <end position="890"/>
    </location>
</feature>
<dbReference type="PANTHER" id="PTHR12706">
    <property type="entry name" value="STRAWBERRY NOTCH-RELATED"/>
    <property type="match status" value="1"/>
</dbReference>
<reference evidence="11 12" key="2">
    <citation type="submission" date="2025-04" db="UniProtKB">
        <authorList>
            <consortium name="RefSeq"/>
        </authorList>
    </citation>
    <scope>IDENTIFICATION</scope>
    <source>
        <strain evidence="11 12">S238N-H82</strain>
        <tissue evidence="11 12">Testes</tissue>
    </source>
</reference>
<protein>
    <recommendedName>
        <fullName evidence="5">Protein strawberry notch homolog 1</fullName>
    </recommendedName>
</protein>
<dbReference type="GeneID" id="118426345"/>
<evidence type="ECO:0000256" key="2">
    <source>
        <dbReference type="ARBA" id="ARBA00006992"/>
    </source>
</evidence>
<evidence type="ECO:0000256" key="6">
    <source>
        <dbReference type="SAM" id="MobiDB-lite"/>
    </source>
</evidence>
<feature type="region of interest" description="Disordered" evidence="6">
    <location>
        <begin position="1435"/>
        <end position="1456"/>
    </location>
</feature>
<dbReference type="Pfam" id="PF13872">
    <property type="entry name" value="AAA_34"/>
    <property type="match status" value="1"/>
</dbReference>
<feature type="compositionally biased region" description="Gly residues" evidence="6">
    <location>
        <begin position="34"/>
        <end position="43"/>
    </location>
</feature>
<reference evidence="10" key="1">
    <citation type="journal article" date="2020" name="Nat. Ecol. Evol.">
        <title>Deeply conserved synteny resolves early events in vertebrate evolution.</title>
        <authorList>
            <person name="Simakov O."/>
            <person name="Marletaz F."/>
            <person name="Yue J.X."/>
            <person name="O'Connell B."/>
            <person name="Jenkins J."/>
            <person name="Brandt A."/>
            <person name="Calef R."/>
            <person name="Tung C.H."/>
            <person name="Huang T.K."/>
            <person name="Schmutz J."/>
            <person name="Satoh N."/>
            <person name="Yu J.K."/>
            <person name="Putnam N.H."/>
            <person name="Green R.E."/>
            <person name="Rokhsar D.S."/>
        </authorList>
    </citation>
    <scope>NUCLEOTIDE SEQUENCE [LARGE SCALE GENOMIC DNA]</scope>
    <source>
        <strain evidence="10">S238N-H82</strain>
    </source>
</reference>
<dbReference type="InterPro" id="IPR057332">
    <property type="entry name" value="SBNO_a/b_dom"/>
</dbReference>
<evidence type="ECO:0000256" key="3">
    <source>
        <dbReference type="ARBA" id="ARBA00023054"/>
    </source>
</evidence>
<dbReference type="Pfam" id="PF25373">
    <property type="entry name" value="SBNO"/>
    <property type="match status" value="1"/>
</dbReference>
<dbReference type="Pfam" id="PF13871">
    <property type="entry name" value="Helicase_C_4"/>
    <property type="match status" value="1"/>
</dbReference>
<dbReference type="FunFam" id="3.40.50.300:FF:000282">
    <property type="entry name" value="Strawberry notch homolog 1 (Drosophila)"/>
    <property type="match status" value="1"/>
</dbReference>
<feature type="domain" description="SBNO alpha/beta" evidence="9">
    <location>
        <begin position="1255"/>
        <end position="1369"/>
    </location>
</feature>
<comment type="similarity">
    <text evidence="2">Belongs to the SBNO family.</text>
</comment>
<evidence type="ECO:0000259" key="8">
    <source>
        <dbReference type="Pfam" id="PF13872"/>
    </source>
</evidence>
<dbReference type="InterPro" id="IPR026937">
    <property type="entry name" value="SBNO_Helicase_C_dom"/>
</dbReference>
<dbReference type="InterPro" id="IPR027417">
    <property type="entry name" value="P-loop_NTPase"/>
</dbReference>
<dbReference type="SUPFAM" id="SSF52540">
    <property type="entry name" value="P-loop containing nucleoside triphosphate hydrolases"/>
    <property type="match status" value="2"/>
</dbReference>
<feature type="compositionally biased region" description="Acidic residues" evidence="6">
    <location>
        <begin position="809"/>
        <end position="818"/>
    </location>
</feature>
<dbReference type="GO" id="GO:0005634">
    <property type="term" value="C:nucleus"/>
    <property type="evidence" value="ECO:0007669"/>
    <property type="project" value="UniProtKB-SubCell"/>
</dbReference>
<keyword evidence="10" id="KW-1185">Reference proteome</keyword>
<keyword evidence="4" id="KW-0539">Nucleus</keyword>
<dbReference type="InterPro" id="IPR026741">
    <property type="entry name" value="SNO"/>
</dbReference>
<proteinExistence type="inferred from homology"/>
<dbReference type="Proteomes" id="UP000001554">
    <property type="component" value="Chromosome 11"/>
</dbReference>
<evidence type="ECO:0000256" key="4">
    <source>
        <dbReference type="ARBA" id="ARBA00023242"/>
    </source>
</evidence>
<feature type="domain" description="Strawberry notch helicase C" evidence="7">
    <location>
        <begin position="941"/>
        <end position="1217"/>
    </location>
</feature>
<gene>
    <name evidence="11 12" type="primary">LOC118426345</name>
</gene>
<feature type="region of interest" description="Disordered" evidence="6">
    <location>
        <begin position="752"/>
        <end position="890"/>
    </location>
</feature>
<evidence type="ECO:0000259" key="9">
    <source>
        <dbReference type="Pfam" id="PF25373"/>
    </source>
</evidence>
<evidence type="ECO:0000259" key="7">
    <source>
        <dbReference type="Pfam" id="PF13871"/>
    </source>
</evidence>
<dbReference type="RefSeq" id="XP_035691563.1">
    <property type="nucleotide sequence ID" value="XM_035835670.1"/>
</dbReference>
<feature type="region of interest" description="Disordered" evidence="6">
    <location>
        <begin position="22"/>
        <end position="45"/>
    </location>
</feature>
<keyword evidence="3" id="KW-0175">Coiled coil</keyword>
<dbReference type="GO" id="GO:0009967">
    <property type="term" value="P:positive regulation of signal transduction"/>
    <property type="evidence" value="ECO:0007669"/>
    <property type="project" value="UniProtKB-ARBA"/>
</dbReference>
<feature type="compositionally biased region" description="Polar residues" evidence="6">
    <location>
        <begin position="270"/>
        <end position="281"/>
    </location>
</feature>
<feature type="region of interest" description="Disordered" evidence="6">
    <location>
        <begin position="267"/>
        <end position="304"/>
    </location>
</feature>
<accession>A0A9J7LZE9</accession>
<dbReference type="RefSeq" id="XP_035691562.1">
    <property type="nucleotide sequence ID" value="XM_035835669.1"/>
</dbReference>
<evidence type="ECO:0000256" key="1">
    <source>
        <dbReference type="ARBA" id="ARBA00004123"/>
    </source>
</evidence>
<comment type="subcellular location">
    <subcellularLocation>
        <location evidence="1">Nucleus</location>
    </subcellularLocation>
</comment>
<feature type="compositionally biased region" description="Basic residues" evidence="6">
    <location>
        <begin position="853"/>
        <end position="869"/>
    </location>
</feature>
<dbReference type="InterPro" id="IPR039187">
    <property type="entry name" value="SNO_AAA"/>
</dbReference>
<evidence type="ECO:0000313" key="11">
    <source>
        <dbReference type="RefSeq" id="XP_035691562.1"/>
    </source>
</evidence>
<dbReference type="Gene3D" id="3.40.50.300">
    <property type="entry name" value="P-loop containing nucleotide triphosphate hydrolases"/>
    <property type="match status" value="2"/>
</dbReference>